<evidence type="ECO:0000313" key="4">
    <source>
        <dbReference type="Proteomes" id="UP001642483"/>
    </source>
</evidence>
<keyword evidence="1" id="KW-0175">Coiled coil</keyword>
<proteinExistence type="predicted"/>
<accession>A0ABP0GRS2</accession>
<gene>
    <name evidence="3" type="ORF">CVLEPA_LOCUS27752</name>
</gene>
<name>A0ABP0GRS2_CLALP</name>
<evidence type="ECO:0000256" key="2">
    <source>
        <dbReference type="SAM" id="MobiDB-lite"/>
    </source>
</evidence>
<dbReference type="Proteomes" id="UP001642483">
    <property type="component" value="Unassembled WGS sequence"/>
</dbReference>
<evidence type="ECO:0000256" key="1">
    <source>
        <dbReference type="SAM" id="Coils"/>
    </source>
</evidence>
<reference evidence="3 4" key="1">
    <citation type="submission" date="2024-02" db="EMBL/GenBank/DDBJ databases">
        <authorList>
            <person name="Daric V."/>
            <person name="Darras S."/>
        </authorList>
    </citation>
    <scope>NUCLEOTIDE SEQUENCE [LARGE SCALE GENOMIC DNA]</scope>
</reference>
<comment type="caution">
    <text evidence="3">The sequence shown here is derived from an EMBL/GenBank/DDBJ whole genome shotgun (WGS) entry which is preliminary data.</text>
</comment>
<sequence length="609" mass="70962">MNNSFYYPSYEPIVAFLLNCNYGIYVIRTSPYNKPTCTLKSIGPGYSTSESAFYYCQVLEALSPMQKKYSNVSASCNRSIEENLKKIQEMKEKIKLQERCKETLMSETKATVKENEEVILKMRLENKSLRNNLIPVMCEDNAAINRLFASRHKSKSLPFRKKDVETVNREIDVVVCGLKTNLNKLQYIKKERCSTLDALQKKFLSRPERDFSSSIFSKKRQVENSLDKVKLKKVTAQNIRDVYQTIKRNLEDEIQNLPYELDKLEKEKVNLKQEASTLSAFHRNVSKEAEETMKKKHNLESQVRSSRKQRNASLRQLRKKVKDMEKAIEEQYTKIHQHNYSLQKKIKRIDSDEILRLMEKQEKRDAIFDKISDYKNLSDLLESTTGIPFCNRENMLKCLRNHFDLACELENETKKKVSKVNRLRETHSQLQAQLDKILYEQEQWMQKKIEETDTSLKLKENELQKGVKRIHTKNQVAEDVLLCSSVLFSHLARATVNMGINIPTSDVKAESDGTWEQFEDAMKAVVTVYEAATEKLRNTNIEADAILNITLTCEGQCNLFNMNNNRVPGRLERRMSEDFDNYNVPSNDQYVSRDMIKRQAEINPRPAGK</sequence>
<keyword evidence="4" id="KW-1185">Reference proteome</keyword>
<protein>
    <submittedName>
        <fullName evidence="3">Uncharacterized protein</fullName>
    </submittedName>
</protein>
<dbReference type="EMBL" id="CAWYQH010000141">
    <property type="protein sequence ID" value="CAK8694382.1"/>
    <property type="molecule type" value="Genomic_DNA"/>
</dbReference>
<feature type="coiled-coil region" evidence="1">
    <location>
        <begin position="77"/>
        <end position="132"/>
    </location>
</feature>
<dbReference type="InterPro" id="IPR033192">
    <property type="entry name" value="ODAD3"/>
</dbReference>
<evidence type="ECO:0000313" key="3">
    <source>
        <dbReference type="EMBL" id="CAK8694382.1"/>
    </source>
</evidence>
<dbReference type="PANTHER" id="PTHR46518">
    <property type="entry name" value="COILED-COIL DOMAIN-CONTAINING PROTEIN 151"/>
    <property type="match status" value="1"/>
</dbReference>
<feature type="compositionally biased region" description="Basic residues" evidence="2">
    <location>
        <begin position="305"/>
        <end position="317"/>
    </location>
</feature>
<feature type="region of interest" description="Disordered" evidence="2">
    <location>
        <begin position="291"/>
        <end position="317"/>
    </location>
</feature>
<organism evidence="3 4">
    <name type="scientific">Clavelina lepadiformis</name>
    <name type="common">Light-bulb sea squirt</name>
    <name type="synonym">Ascidia lepadiformis</name>
    <dbReference type="NCBI Taxonomy" id="159417"/>
    <lineage>
        <taxon>Eukaryota</taxon>
        <taxon>Metazoa</taxon>
        <taxon>Chordata</taxon>
        <taxon>Tunicata</taxon>
        <taxon>Ascidiacea</taxon>
        <taxon>Aplousobranchia</taxon>
        <taxon>Clavelinidae</taxon>
        <taxon>Clavelina</taxon>
    </lineage>
</organism>
<dbReference type="PANTHER" id="PTHR46518:SF1">
    <property type="entry name" value="OUTER DYNEIN ARM-DOCKING COMPLEX SUBUNIT 3"/>
    <property type="match status" value="1"/>
</dbReference>